<sequence length="639" mass="70116">MNVQLKIQQSIKRVRASPKQILEKARRGSIPDLKDLANFWQEVPELLRLGILDVFFHHLDVGKAFAVPSEENERSPIAECAFYSLIGLCKAGEHFLPGAAHHRDPVVLRAWPGIFKWSAFFVTTRVTSSTPRPAEERRSTMDAVGTVWYCLSRADGMREVIATTKGTVEIATQLWVLDEEIPHSGPQFIGLPCVAAALDRLLVDRAATDRALAAGDGNADALGWIAMRRARSALGRNPLDPVQIAIYLGLLSHLSCGVDNPLRYAVLQAGGIPVCTRAAGELGRALDAGGSPGFLDGMVAAFGYLVNCLESTEGATWVVQSVTADLLIAFADCSPHFGMLDAEDCDMVCSLLKDILPTHLVYRSVVLAVHEGLQRLQAPQLKRLQSSMANKVWADFRRLAEERHMVVLHAAAMKGKAMACDNVQCHKIDAKNTFRKCSGCSTTLYCSKECQTIAWKEGGHRSMCKMKQQERREGKAEAISKADVSFLHSLSTRDARHYLPSLRRFARTKHPTLRPGELLIHIDYTVVPPTYTVVPLSEAATQSFVTGASSANAGARGDALIERARANPERFGLIQSRIVNGAWQQLVLSVVTGGFWDGDEEDGEGEDETLETDIDVVDAMMARTALNWFLADRGEEPTF</sequence>
<evidence type="ECO:0000256" key="3">
    <source>
        <dbReference type="ARBA" id="ARBA00022833"/>
    </source>
</evidence>
<organism evidence="6 7">
    <name type="scientific">Mycena maculata</name>
    <dbReference type="NCBI Taxonomy" id="230809"/>
    <lineage>
        <taxon>Eukaryota</taxon>
        <taxon>Fungi</taxon>
        <taxon>Dikarya</taxon>
        <taxon>Basidiomycota</taxon>
        <taxon>Agaricomycotina</taxon>
        <taxon>Agaricomycetes</taxon>
        <taxon>Agaricomycetidae</taxon>
        <taxon>Agaricales</taxon>
        <taxon>Marasmiineae</taxon>
        <taxon>Mycenaceae</taxon>
        <taxon>Mycena</taxon>
    </lineage>
</organism>
<dbReference type="SUPFAM" id="SSF144232">
    <property type="entry name" value="HIT/MYND zinc finger-like"/>
    <property type="match status" value="1"/>
</dbReference>
<dbReference type="Pfam" id="PF01753">
    <property type="entry name" value="zf-MYND"/>
    <property type="match status" value="1"/>
</dbReference>
<comment type="caution">
    <text evidence="6">The sequence shown here is derived from an EMBL/GenBank/DDBJ whole genome shotgun (WGS) entry which is preliminary data.</text>
</comment>
<keyword evidence="1" id="KW-0479">Metal-binding</keyword>
<dbReference type="PROSITE" id="PS50865">
    <property type="entry name" value="ZF_MYND_2"/>
    <property type="match status" value="1"/>
</dbReference>
<evidence type="ECO:0000256" key="2">
    <source>
        <dbReference type="ARBA" id="ARBA00022771"/>
    </source>
</evidence>
<evidence type="ECO:0000256" key="1">
    <source>
        <dbReference type="ARBA" id="ARBA00022723"/>
    </source>
</evidence>
<keyword evidence="3" id="KW-0862">Zinc</keyword>
<gene>
    <name evidence="6" type="ORF">DFH07DRAFT_806830</name>
</gene>
<keyword evidence="7" id="KW-1185">Reference proteome</keyword>
<dbReference type="AlphaFoldDB" id="A0AAD7JP82"/>
<dbReference type="EMBL" id="JARJLG010000026">
    <property type="protein sequence ID" value="KAJ7769082.1"/>
    <property type="molecule type" value="Genomic_DNA"/>
</dbReference>
<dbReference type="InterPro" id="IPR002893">
    <property type="entry name" value="Znf_MYND"/>
</dbReference>
<protein>
    <recommendedName>
        <fullName evidence="5">MYND-type domain-containing protein</fullName>
    </recommendedName>
</protein>
<evidence type="ECO:0000256" key="4">
    <source>
        <dbReference type="PROSITE-ProRule" id="PRU00134"/>
    </source>
</evidence>
<dbReference type="Proteomes" id="UP001215280">
    <property type="component" value="Unassembled WGS sequence"/>
</dbReference>
<reference evidence="6" key="1">
    <citation type="submission" date="2023-03" db="EMBL/GenBank/DDBJ databases">
        <title>Massive genome expansion in bonnet fungi (Mycena s.s.) driven by repeated elements and novel gene families across ecological guilds.</title>
        <authorList>
            <consortium name="Lawrence Berkeley National Laboratory"/>
            <person name="Harder C.B."/>
            <person name="Miyauchi S."/>
            <person name="Viragh M."/>
            <person name="Kuo A."/>
            <person name="Thoen E."/>
            <person name="Andreopoulos B."/>
            <person name="Lu D."/>
            <person name="Skrede I."/>
            <person name="Drula E."/>
            <person name="Henrissat B."/>
            <person name="Morin E."/>
            <person name="Kohler A."/>
            <person name="Barry K."/>
            <person name="LaButti K."/>
            <person name="Morin E."/>
            <person name="Salamov A."/>
            <person name="Lipzen A."/>
            <person name="Mereny Z."/>
            <person name="Hegedus B."/>
            <person name="Baldrian P."/>
            <person name="Stursova M."/>
            <person name="Weitz H."/>
            <person name="Taylor A."/>
            <person name="Grigoriev I.V."/>
            <person name="Nagy L.G."/>
            <person name="Martin F."/>
            <person name="Kauserud H."/>
        </authorList>
    </citation>
    <scope>NUCLEOTIDE SEQUENCE</scope>
    <source>
        <strain evidence="6">CBHHK188m</strain>
    </source>
</reference>
<evidence type="ECO:0000313" key="7">
    <source>
        <dbReference type="Proteomes" id="UP001215280"/>
    </source>
</evidence>
<keyword evidence="2 4" id="KW-0863">Zinc-finger</keyword>
<dbReference type="Gene3D" id="6.10.140.2220">
    <property type="match status" value="1"/>
</dbReference>
<feature type="domain" description="MYND-type" evidence="5">
    <location>
        <begin position="422"/>
        <end position="464"/>
    </location>
</feature>
<evidence type="ECO:0000259" key="5">
    <source>
        <dbReference type="PROSITE" id="PS50865"/>
    </source>
</evidence>
<proteinExistence type="predicted"/>
<evidence type="ECO:0000313" key="6">
    <source>
        <dbReference type="EMBL" id="KAJ7769082.1"/>
    </source>
</evidence>
<dbReference type="GO" id="GO:0008270">
    <property type="term" value="F:zinc ion binding"/>
    <property type="evidence" value="ECO:0007669"/>
    <property type="project" value="UniProtKB-KW"/>
</dbReference>
<name>A0AAD7JP82_9AGAR</name>
<accession>A0AAD7JP82</accession>